<evidence type="ECO:0000256" key="8">
    <source>
        <dbReference type="ARBA" id="ARBA00023180"/>
    </source>
</evidence>
<evidence type="ECO:0000256" key="12">
    <source>
        <dbReference type="SAM" id="SignalP"/>
    </source>
</evidence>
<evidence type="ECO:0000256" key="2">
    <source>
        <dbReference type="ARBA" id="ARBA00022729"/>
    </source>
</evidence>
<dbReference type="SUPFAM" id="SSF57196">
    <property type="entry name" value="EGF/Laminin"/>
    <property type="match status" value="4"/>
</dbReference>
<keyword evidence="4" id="KW-0084">Basement membrane</keyword>
<evidence type="ECO:0000313" key="16">
    <source>
        <dbReference type="Proteomes" id="UP001178508"/>
    </source>
</evidence>
<dbReference type="CDD" id="cd00055">
    <property type="entry name" value="EGF_Lam"/>
    <property type="match status" value="4"/>
</dbReference>
<keyword evidence="4" id="KW-0964">Secreted</keyword>
<keyword evidence="16" id="KW-1185">Reference proteome</keyword>
<dbReference type="GO" id="GO:0005576">
    <property type="term" value="C:extracellular region"/>
    <property type="evidence" value="ECO:0007669"/>
    <property type="project" value="UniProtKB-ARBA"/>
</dbReference>
<dbReference type="InterPro" id="IPR002049">
    <property type="entry name" value="LE_dom"/>
</dbReference>
<feature type="disulfide bond" evidence="10">
    <location>
        <begin position="280"/>
        <end position="289"/>
    </location>
</feature>
<keyword evidence="5" id="KW-0130">Cell adhesion</keyword>
<comment type="caution">
    <text evidence="10">Lacks conserved residue(s) required for the propagation of feature annotation.</text>
</comment>
<evidence type="ECO:0000313" key="15">
    <source>
        <dbReference type="EMBL" id="CAJ1077320.1"/>
    </source>
</evidence>
<evidence type="ECO:0000256" key="5">
    <source>
        <dbReference type="ARBA" id="ARBA00022889"/>
    </source>
</evidence>
<dbReference type="InterPro" id="IPR000742">
    <property type="entry name" value="EGF"/>
</dbReference>
<dbReference type="FunFam" id="2.10.25.10:FF:000188">
    <property type="entry name" value="Laminin subunit gamma 2"/>
    <property type="match status" value="1"/>
</dbReference>
<reference evidence="15" key="1">
    <citation type="submission" date="2023-08" db="EMBL/GenBank/DDBJ databases">
        <authorList>
            <person name="Alioto T."/>
            <person name="Alioto T."/>
            <person name="Gomez Garrido J."/>
        </authorList>
    </citation>
    <scope>NUCLEOTIDE SEQUENCE</scope>
</reference>
<dbReference type="GO" id="GO:0005102">
    <property type="term" value="F:signaling receptor binding"/>
    <property type="evidence" value="ECO:0007669"/>
    <property type="project" value="InterPro"/>
</dbReference>
<dbReference type="SMART" id="SM00180">
    <property type="entry name" value="EGF_Lam"/>
    <property type="match status" value="5"/>
</dbReference>
<dbReference type="FunFam" id="2.10.25.10:FF:000051">
    <property type="entry name" value="Laminin subunit alpha 4"/>
    <property type="match status" value="1"/>
</dbReference>
<dbReference type="SMART" id="SM00181">
    <property type="entry name" value="EGF"/>
    <property type="match status" value="4"/>
</dbReference>
<dbReference type="InterPro" id="IPR050372">
    <property type="entry name" value="Neurexin-related_CASP"/>
</dbReference>
<keyword evidence="4" id="KW-0272">Extracellular matrix</keyword>
<dbReference type="Gene3D" id="2.60.120.200">
    <property type="match status" value="5"/>
</dbReference>
<feature type="disulfide bond" evidence="10">
    <location>
        <begin position="196"/>
        <end position="210"/>
    </location>
</feature>
<evidence type="ECO:0000256" key="3">
    <source>
        <dbReference type="ARBA" id="ARBA00022737"/>
    </source>
</evidence>
<comment type="subcellular location">
    <subcellularLocation>
        <location evidence="1">Secreted</location>
        <location evidence="1">Extracellular space</location>
        <location evidence="1">Extracellular matrix</location>
        <location evidence="1">Basement membrane</location>
    </subcellularLocation>
</comment>
<keyword evidence="3" id="KW-0677">Repeat</keyword>
<feature type="signal peptide" evidence="12">
    <location>
        <begin position="1"/>
        <end position="24"/>
    </location>
</feature>
<sequence>MAAGSLSCLCLLGILSGIVFSASAARIRGQQQVDLKVCSKGFFMSEQDVCLPCNCKGHADYCEDITGVCINCRDHSTGDFCEMCEDGYMPASSLDGRHTCKPCACPLSVPSNNFAVYCDRGGAILRCKCKQGYAGHFCERCAPGHYGNPMELSNTCKRCDCNGNSDPNLIFNECHNVTGHCQHCWGNTAGPHCERCAPGFYGDAISEKNCRECECNKCGTSSCDDRTGVCHCKPGVTGQFCDQCEEGYSGFSSCQGCRRCECGPASTRPTCHPLTHSCPCHLGAGGRYCERCLPGFWDYSPSGCRKCDCESGHCDMHTGECLPEAATVNLCNISCDECIWHLIGDLRLSNKTLDHLKVGVLNISTGAAANDRLKYYNYTAHRLRTQFQGWRNKSSQMRAQASDLEEAAEAVVLDIKQLGESESVVEALGNKLDNGTLETVTLAKQLSTNLTELNDEIEEMIHEWELYSTHQDVDPEVVRENTEMAQEMVAWMRTLDLSPREPIATDESTEAHELLRRIRQLEKKLINTDSRLPPVRELLSRFSSKLSDAQGFLQKAAGNVHETVDTNRANALKFQRNQAKQQRVTEDHTAVTDTLETSAAFISEAQQAVDGMDALVQNVSQYHAAIDGASQKLKEKTERLSLADRDLVQRADDHAEEMDRQAYELEEDLRESDANGFVQRAISAANVYNNIVKYMDDANITSITTLNLSQRAEDAITGINAQLGYLVKQSDNVFKESVSLHSEQKEVETEVVEQLTYIEETKETMEKNTKKLAELKEDISGIHADRTPQRLEFTLEVAEGTLNRSAEVLQTITPISSKVEEWAVSMRNNEFSTEAYERAVESAGGAVESLNGLVPELLNKLKVVEEKKPVNNVTTNIMRIRELIAQARSVAKKVQVSMKFNGQSSVEVQPHTNLEELKTVTSISMFIRVDPDKDPIEDRFILYLGDRNGRKDYMGLAIKNDNLVFAYNLGGEDVEISLGSKPVSQWPAVFNYVKVERLGRHGKIFLTIPSQTSTDEQKFIQKGEALGTDSLFDVDPKDTVFFIGGVPPDVRLPPPLSLAPFVGCIELSSLNNDVISLYNFKETHKMDIHTSTPCPRYKLAFSQSRITSYLFDGTGYALINNIERRGKFGVVTRFDIGVRTVANNGVLFLMVNEDKFFLLELKSGYLRLMYDFGFSSGPQLLEDKLPKLQINDARYHEVSVIYHQSKKVILLVDKSHIKSLENPKTTLPFSDIYIGGAPSSILKSRPELSEVIGLRGCVKGFQFQKKDFNLLEEPGTIGISSGCPEESFMSRKAYFTGEGYLGSTAKISPFDSFEGGLNFRTLQPSGLLFYHSEGSDELSISVENGAVVMNCRGTRVKSHKKQYNDGRTHFLVASVNNQKYSLLVDDKDKQEKKRPASATRSSSDSAVKSFYYGGSPSSTFKNFTGCISYAYINRQDRDIEAEDFQRYSENVQTLLQDCPVQRPPAALLSRSRDTARARPGQAQKVVRDKSNLPLGLMELRSDDHEPLEPNIEPCYLSSSPRATRQAFHYGGIANSRQQYADLPDSFSARSHFSLSLRTHSSFGLIFYVSDAHEDNFMALYLAHGKLVYTFNVGDQRVRVRSEEKYDDGAWHNVIFIRDGSMGRLIIDGLTVLEDRAKGSNVSWHVSGPIYMGGVPPERAQKNIQRNSAHSFTGCLKNLQLNGQWLSSKPETFGVTPCFEGRSEAGTYFSEEGGYVKLDETFNLGLMFELVMEVRPRVASGVLMHVRTAEGFFIMYIHQREVVVVVSEGPHEFHTKVSPKQGLCDGSWHKITVIRNANVIQLDVDSEVNHVVGPLNTSSTDDKTPVFIGGAPDLVLPEGITTKKAFVGCMRNLTINNIQVNFSKAMLVSGAVSIGTCPAA</sequence>
<dbReference type="InterPro" id="IPR013320">
    <property type="entry name" value="ConA-like_dom_sf"/>
</dbReference>
<dbReference type="Pfam" id="PF06009">
    <property type="entry name" value="Laminin_II"/>
    <property type="match status" value="1"/>
</dbReference>
<dbReference type="PROSITE" id="PS01248">
    <property type="entry name" value="EGF_LAM_1"/>
    <property type="match status" value="2"/>
</dbReference>
<dbReference type="Pfam" id="PF02210">
    <property type="entry name" value="Laminin_G_2"/>
    <property type="match status" value="5"/>
</dbReference>
<keyword evidence="8" id="KW-0325">Glycoprotein</keyword>
<feature type="disulfide bond" evidence="10">
    <location>
        <begin position="184"/>
        <end position="193"/>
    </location>
</feature>
<feature type="domain" description="Laminin EGF-like" evidence="14">
    <location>
        <begin position="159"/>
        <end position="212"/>
    </location>
</feature>
<feature type="domain" description="Laminin G" evidence="13">
    <location>
        <begin position="1526"/>
        <end position="1697"/>
    </location>
</feature>
<feature type="coiled-coil region" evidence="11">
    <location>
        <begin position="626"/>
        <end position="675"/>
    </location>
</feature>
<evidence type="ECO:0000259" key="13">
    <source>
        <dbReference type="PROSITE" id="PS50025"/>
    </source>
</evidence>
<organism evidence="15 16">
    <name type="scientific">Xyrichtys novacula</name>
    <name type="common">Pearly razorfish</name>
    <name type="synonym">Hemipteronotus novacula</name>
    <dbReference type="NCBI Taxonomy" id="13765"/>
    <lineage>
        <taxon>Eukaryota</taxon>
        <taxon>Metazoa</taxon>
        <taxon>Chordata</taxon>
        <taxon>Craniata</taxon>
        <taxon>Vertebrata</taxon>
        <taxon>Euteleostomi</taxon>
        <taxon>Actinopterygii</taxon>
        <taxon>Neopterygii</taxon>
        <taxon>Teleostei</taxon>
        <taxon>Neoteleostei</taxon>
        <taxon>Acanthomorphata</taxon>
        <taxon>Eupercaria</taxon>
        <taxon>Labriformes</taxon>
        <taxon>Labridae</taxon>
        <taxon>Xyrichtys</taxon>
    </lineage>
</organism>
<evidence type="ECO:0000256" key="11">
    <source>
        <dbReference type="SAM" id="Coils"/>
    </source>
</evidence>
<dbReference type="SUPFAM" id="SSF49899">
    <property type="entry name" value="Concanavalin A-like lectins/glucanases"/>
    <property type="match status" value="5"/>
</dbReference>
<keyword evidence="2 12" id="KW-0732">Signal</keyword>
<feature type="domain" description="Laminin EGF-like" evidence="14">
    <location>
        <begin position="260"/>
        <end position="306"/>
    </location>
</feature>
<keyword evidence="7 10" id="KW-1015">Disulfide bond</keyword>
<name>A0AAV1GVP6_XYRNO</name>
<keyword evidence="9 10" id="KW-0424">Laminin EGF-like domain</keyword>
<dbReference type="GO" id="GO:0045995">
    <property type="term" value="P:regulation of embryonic development"/>
    <property type="evidence" value="ECO:0007669"/>
    <property type="project" value="InterPro"/>
</dbReference>
<keyword evidence="6 11" id="KW-0175">Coiled coil</keyword>
<feature type="coiled-coil region" evidence="11">
    <location>
        <begin position="504"/>
        <end position="531"/>
    </location>
</feature>
<dbReference type="PANTHER" id="PTHR15036:SF47">
    <property type="entry name" value="LAMININ SUBUNIT ALPHA-4"/>
    <property type="match status" value="1"/>
</dbReference>
<feature type="domain" description="Laminin G" evidence="13">
    <location>
        <begin position="1290"/>
        <end position="1458"/>
    </location>
</feature>
<dbReference type="PROSITE" id="PS50025">
    <property type="entry name" value="LAM_G_DOMAIN"/>
    <property type="match status" value="5"/>
</dbReference>
<dbReference type="GO" id="GO:0007155">
    <property type="term" value="P:cell adhesion"/>
    <property type="evidence" value="ECO:0007669"/>
    <property type="project" value="UniProtKB-KW"/>
</dbReference>
<dbReference type="GO" id="GO:0030334">
    <property type="term" value="P:regulation of cell migration"/>
    <property type="evidence" value="ECO:0007669"/>
    <property type="project" value="InterPro"/>
</dbReference>
<dbReference type="InterPro" id="IPR009254">
    <property type="entry name" value="Laminin_aI"/>
</dbReference>
<dbReference type="Pfam" id="PF00053">
    <property type="entry name" value="EGF_laminin"/>
    <property type="match status" value="5"/>
</dbReference>
<dbReference type="EMBL" id="OY660880">
    <property type="protein sequence ID" value="CAJ1077320.1"/>
    <property type="molecule type" value="Genomic_DNA"/>
</dbReference>
<evidence type="ECO:0000256" key="6">
    <source>
        <dbReference type="ARBA" id="ARBA00023054"/>
    </source>
</evidence>
<feature type="domain" description="Laminin G" evidence="13">
    <location>
        <begin position="1704"/>
        <end position="1876"/>
    </location>
</feature>
<dbReference type="GO" id="GO:0030155">
    <property type="term" value="P:regulation of cell adhesion"/>
    <property type="evidence" value="ECO:0007669"/>
    <property type="project" value="InterPro"/>
</dbReference>
<dbReference type="PANTHER" id="PTHR15036">
    <property type="entry name" value="PIKACHURIN-LIKE PROTEIN"/>
    <property type="match status" value="1"/>
</dbReference>
<evidence type="ECO:0000256" key="7">
    <source>
        <dbReference type="ARBA" id="ARBA00023157"/>
    </source>
</evidence>
<dbReference type="Pfam" id="PF06008">
    <property type="entry name" value="Laminin_I"/>
    <property type="match status" value="1"/>
</dbReference>
<feature type="domain" description="Laminin G" evidence="13">
    <location>
        <begin position="1106"/>
        <end position="1283"/>
    </location>
</feature>
<evidence type="ECO:0000256" key="10">
    <source>
        <dbReference type="PROSITE-ProRule" id="PRU00460"/>
    </source>
</evidence>
<dbReference type="Gene3D" id="2.10.25.10">
    <property type="entry name" value="Laminin"/>
    <property type="match status" value="5"/>
</dbReference>
<dbReference type="CDD" id="cd00110">
    <property type="entry name" value="LamG"/>
    <property type="match status" value="5"/>
</dbReference>
<feature type="chain" id="PRO_5043909092" evidence="12">
    <location>
        <begin position="25"/>
        <end position="1879"/>
    </location>
</feature>
<accession>A0AAV1GVP6</accession>
<dbReference type="Proteomes" id="UP001178508">
    <property type="component" value="Chromosome 17"/>
</dbReference>
<feature type="domain" description="Laminin G" evidence="13">
    <location>
        <begin position="895"/>
        <end position="1094"/>
    </location>
</feature>
<protein>
    <submittedName>
        <fullName evidence="15">Laminin subunit alpha-4 isoform X2</fullName>
    </submittedName>
</protein>
<feature type="domain" description="Laminin EGF-like" evidence="14">
    <location>
        <begin position="213"/>
        <end position="259"/>
    </location>
</feature>
<dbReference type="InterPro" id="IPR001791">
    <property type="entry name" value="Laminin_G"/>
</dbReference>
<gene>
    <name evidence="15" type="ORF">XNOV1_A042959</name>
</gene>
<evidence type="ECO:0000256" key="1">
    <source>
        <dbReference type="ARBA" id="ARBA00004302"/>
    </source>
</evidence>
<feature type="disulfide bond" evidence="10">
    <location>
        <begin position="232"/>
        <end position="241"/>
    </location>
</feature>
<dbReference type="SMART" id="SM00282">
    <property type="entry name" value="LamG"/>
    <property type="match status" value="5"/>
</dbReference>
<dbReference type="PRINTS" id="PR00011">
    <property type="entry name" value="EGFLAMININ"/>
</dbReference>
<proteinExistence type="predicted"/>
<dbReference type="PROSITE" id="PS50027">
    <property type="entry name" value="EGF_LAM_2"/>
    <property type="match status" value="3"/>
</dbReference>
<dbReference type="GO" id="GO:0005604">
    <property type="term" value="C:basement membrane"/>
    <property type="evidence" value="ECO:0007669"/>
    <property type="project" value="UniProtKB-SubCell"/>
</dbReference>
<dbReference type="InterPro" id="IPR010307">
    <property type="entry name" value="Laminin_dom_II"/>
</dbReference>
<evidence type="ECO:0000256" key="4">
    <source>
        <dbReference type="ARBA" id="ARBA00022869"/>
    </source>
</evidence>
<evidence type="ECO:0000259" key="14">
    <source>
        <dbReference type="PROSITE" id="PS50027"/>
    </source>
</evidence>
<evidence type="ECO:0000256" key="9">
    <source>
        <dbReference type="ARBA" id="ARBA00023292"/>
    </source>
</evidence>